<sequence length="131" mass="14709">MKPRAPRLSDLQEIREGKRKSQLAEERGERLKALEEPAIGLRFMPDRRAEQLIQEETTKLHDEAVANRHQQRAEACKHHILHNLDYRVLSVRCNEGSETTSSYLPLPEVGDASGTGWPPHSTEPALGPGNA</sequence>
<keyword evidence="3" id="KW-1185">Reference proteome</keyword>
<dbReference type="AlphaFoldDB" id="A0A812SDT9"/>
<feature type="region of interest" description="Disordered" evidence="1">
    <location>
        <begin position="97"/>
        <end position="131"/>
    </location>
</feature>
<proteinExistence type="predicted"/>
<feature type="region of interest" description="Disordered" evidence="1">
    <location>
        <begin position="1"/>
        <end position="29"/>
    </location>
</feature>
<protein>
    <submittedName>
        <fullName evidence="2">Uncharacterized protein</fullName>
    </submittedName>
</protein>
<evidence type="ECO:0000313" key="2">
    <source>
        <dbReference type="EMBL" id="CAE7470759.1"/>
    </source>
</evidence>
<accession>A0A812SDT9</accession>
<comment type="caution">
    <text evidence="2">The sequence shown here is derived from an EMBL/GenBank/DDBJ whole genome shotgun (WGS) entry which is preliminary data.</text>
</comment>
<dbReference type="Proteomes" id="UP000601435">
    <property type="component" value="Unassembled WGS sequence"/>
</dbReference>
<organism evidence="2 3">
    <name type="scientific">Symbiodinium necroappetens</name>
    <dbReference type="NCBI Taxonomy" id="1628268"/>
    <lineage>
        <taxon>Eukaryota</taxon>
        <taxon>Sar</taxon>
        <taxon>Alveolata</taxon>
        <taxon>Dinophyceae</taxon>
        <taxon>Suessiales</taxon>
        <taxon>Symbiodiniaceae</taxon>
        <taxon>Symbiodinium</taxon>
    </lineage>
</organism>
<evidence type="ECO:0000313" key="3">
    <source>
        <dbReference type="Proteomes" id="UP000601435"/>
    </source>
</evidence>
<name>A0A812SDT9_9DINO</name>
<evidence type="ECO:0000256" key="1">
    <source>
        <dbReference type="SAM" id="MobiDB-lite"/>
    </source>
</evidence>
<gene>
    <name evidence="2" type="ORF">SNEC2469_LOCUS13261</name>
</gene>
<reference evidence="2" key="1">
    <citation type="submission" date="2021-02" db="EMBL/GenBank/DDBJ databases">
        <authorList>
            <person name="Dougan E. K."/>
            <person name="Rhodes N."/>
            <person name="Thang M."/>
            <person name="Chan C."/>
        </authorList>
    </citation>
    <scope>NUCLEOTIDE SEQUENCE</scope>
</reference>
<dbReference type="EMBL" id="CAJNJA010021156">
    <property type="protein sequence ID" value="CAE7470759.1"/>
    <property type="molecule type" value="Genomic_DNA"/>
</dbReference>